<evidence type="ECO:0000313" key="3">
    <source>
        <dbReference type="EMBL" id="KAK8164113.1"/>
    </source>
</evidence>
<evidence type="ECO:0000256" key="2">
    <source>
        <dbReference type="SAM" id="Phobius"/>
    </source>
</evidence>
<keyword evidence="2" id="KW-1133">Transmembrane helix</keyword>
<keyword evidence="4" id="KW-1185">Reference proteome</keyword>
<name>A0ABR1XQZ8_9PEZI</name>
<organism evidence="3 4">
    <name type="scientific">Phyllosticta citrichinensis</name>
    <dbReference type="NCBI Taxonomy" id="1130410"/>
    <lineage>
        <taxon>Eukaryota</taxon>
        <taxon>Fungi</taxon>
        <taxon>Dikarya</taxon>
        <taxon>Ascomycota</taxon>
        <taxon>Pezizomycotina</taxon>
        <taxon>Dothideomycetes</taxon>
        <taxon>Dothideomycetes incertae sedis</taxon>
        <taxon>Botryosphaeriales</taxon>
        <taxon>Phyllostictaceae</taxon>
        <taxon>Phyllosticta</taxon>
    </lineage>
</organism>
<dbReference type="EMBL" id="JBBWUH010000006">
    <property type="protein sequence ID" value="KAK8164113.1"/>
    <property type="molecule type" value="Genomic_DNA"/>
</dbReference>
<protein>
    <submittedName>
        <fullName evidence="3">Uncharacterized protein</fullName>
    </submittedName>
</protein>
<keyword evidence="2" id="KW-0472">Membrane</keyword>
<sequence length="226" mass="25144">MVGGGGKFFSLGALVYKQYWLDLVCVLCGCVLLSACGDCLDRYRAARRFCRHPFLECRRLFFFFFLSFFPFLFPPSSCLFPEFEHRRVDFLPTSYYASVSFGLLHAWRSATGVMSEEKKEVRGCSPVFLLLSAAAFVGQGRAGWSHAAKSTLARPERAVSRRKSADRQIMQRLLTFFLHLDFWCIRLPRHIHGVGGGGGGGGGGSPRGTVRPQVLGAGSPFWLSRG</sequence>
<evidence type="ECO:0000256" key="1">
    <source>
        <dbReference type="SAM" id="MobiDB-lite"/>
    </source>
</evidence>
<reference evidence="3 4" key="1">
    <citation type="journal article" date="2022" name="G3 (Bethesda)">
        <title>Enemy or ally: a genomic approach to elucidate the lifestyle of Phyllosticta citrichinaensis.</title>
        <authorList>
            <person name="Buijs V.A."/>
            <person name="Groenewald J.Z."/>
            <person name="Haridas S."/>
            <person name="LaButti K.M."/>
            <person name="Lipzen A."/>
            <person name="Martin F.M."/>
            <person name="Barry K."/>
            <person name="Grigoriev I.V."/>
            <person name="Crous P.W."/>
            <person name="Seidl M.F."/>
        </authorList>
    </citation>
    <scope>NUCLEOTIDE SEQUENCE [LARGE SCALE GENOMIC DNA]</scope>
    <source>
        <strain evidence="3 4">CBS 129764</strain>
    </source>
</reference>
<feature type="compositionally biased region" description="Gly residues" evidence="1">
    <location>
        <begin position="196"/>
        <end position="206"/>
    </location>
</feature>
<comment type="caution">
    <text evidence="3">The sequence shown here is derived from an EMBL/GenBank/DDBJ whole genome shotgun (WGS) entry which is preliminary data.</text>
</comment>
<keyword evidence="2" id="KW-0812">Transmembrane</keyword>
<dbReference type="Proteomes" id="UP001456524">
    <property type="component" value="Unassembled WGS sequence"/>
</dbReference>
<gene>
    <name evidence="3" type="ORF">IWX90DRAFT_249841</name>
</gene>
<feature type="transmembrane region" description="Helical" evidence="2">
    <location>
        <begin position="20"/>
        <end position="40"/>
    </location>
</feature>
<evidence type="ECO:0000313" key="4">
    <source>
        <dbReference type="Proteomes" id="UP001456524"/>
    </source>
</evidence>
<accession>A0ABR1XQZ8</accession>
<feature type="transmembrane region" description="Helical" evidence="2">
    <location>
        <begin position="60"/>
        <end position="77"/>
    </location>
</feature>
<feature type="region of interest" description="Disordered" evidence="1">
    <location>
        <begin position="196"/>
        <end position="226"/>
    </location>
</feature>
<proteinExistence type="predicted"/>